<dbReference type="EMBL" id="WQKZ01000001">
    <property type="protein sequence ID" value="MVN75264.1"/>
    <property type="molecule type" value="Genomic_DNA"/>
</dbReference>
<evidence type="ECO:0000313" key="2">
    <source>
        <dbReference type="EMBL" id="MVN75264.1"/>
    </source>
</evidence>
<keyword evidence="3" id="KW-1185">Reference proteome</keyword>
<feature type="region of interest" description="Disordered" evidence="1">
    <location>
        <begin position="1"/>
        <end position="22"/>
    </location>
</feature>
<evidence type="ECO:0000313" key="3">
    <source>
        <dbReference type="Proteomes" id="UP000441336"/>
    </source>
</evidence>
<accession>A0A7K1TA36</accession>
<comment type="caution">
    <text evidence="2">The sequence shown here is derived from an EMBL/GenBank/DDBJ whole genome shotgun (WGS) entry which is preliminary data.</text>
</comment>
<name>A0A7K1TA36_9BACT</name>
<reference evidence="2 3" key="1">
    <citation type="submission" date="2019-12" db="EMBL/GenBank/DDBJ databases">
        <title>Hymenobacter sp. HMF4947 Genome sequencing and assembly.</title>
        <authorList>
            <person name="Kang H."/>
            <person name="Cha I."/>
            <person name="Kim H."/>
            <person name="Joh K."/>
        </authorList>
    </citation>
    <scope>NUCLEOTIDE SEQUENCE [LARGE SCALE GENOMIC DNA]</scope>
    <source>
        <strain evidence="2 3">HMF4947</strain>
    </source>
</reference>
<gene>
    <name evidence="2" type="ORF">GO988_02895</name>
</gene>
<dbReference type="AlphaFoldDB" id="A0A7K1TA36"/>
<organism evidence="2 3">
    <name type="scientific">Hymenobacter ginkgonis</name>
    <dbReference type="NCBI Taxonomy" id="2682976"/>
    <lineage>
        <taxon>Bacteria</taxon>
        <taxon>Pseudomonadati</taxon>
        <taxon>Bacteroidota</taxon>
        <taxon>Cytophagia</taxon>
        <taxon>Cytophagales</taxon>
        <taxon>Hymenobacteraceae</taxon>
        <taxon>Hymenobacter</taxon>
    </lineage>
</organism>
<protein>
    <submittedName>
        <fullName evidence="2">Uncharacterized protein</fullName>
    </submittedName>
</protein>
<dbReference type="RefSeq" id="WP_157562019.1">
    <property type="nucleotide sequence ID" value="NZ_WQKZ01000001.1"/>
</dbReference>
<dbReference type="Proteomes" id="UP000441336">
    <property type="component" value="Unassembled WGS sequence"/>
</dbReference>
<sequence length="152" mass="16578">MKPSFRLAQHPRRWPQPQSGPPAGYFEQLPTRIMAQVAVPARRRVSLAWLLQAPMSMRTCLASTLLLGTFAVSLWLGGGPAQPSPTPLARLDGVPQEQLMDYLLTSEAHVDMTDLAELPAQHLGITQQYLRPSASELTAALDDQPADDAALL</sequence>
<proteinExistence type="predicted"/>
<evidence type="ECO:0000256" key="1">
    <source>
        <dbReference type="SAM" id="MobiDB-lite"/>
    </source>
</evidence>